<dbReference type="InterPro" id="IPR000847">
    <property type="entry name" value="LysR_HTH_N"/>
</dbReference>
<name>A0ABT7F785_9RHOB</name>
<dbReference type="PANTHER" id="PTHR30126:SF97">
    <property type="entry name" value="HTH-TYPE TRANSCRIPTIONAL REGULATOR ABGR"/>
    <property type="match status" value="1"/>
</dbReference>
<accession>A0ABT7F785</accession>
<dbReference type="SUPFAM" id="SSF53850">
    <property type="entry name" value="Periplasmic binding protein-like II"/>
    <property type="match status" value="1"/>
</dbReference>
<evidence type="ECO:0000256" key="4">
    <source>
        <dbReference type="ARBA" id="ARBA00023163"/>
    </source>
</evidence>
<proteinExistence type="inferred from homology"/>
<evidence type="ECO:0000256" key="2">
    <source>
        <dbReference type="ARBA" id="ARBA00023015"/>
    </source>
</evidence>
<dbReference type="RefSeq" id="WP_284483131.1">
    <property type="nucleotide sequence ID" value="NZ_JASNJD010000026.1"/>
</dbReference>
<organism evidence="6 7">
    <name type="scientific">Pseudodonghicola flavimaris</name>
    <dbReference type="NCBI Taxonomy" id="3050036"/>
    <lineage>
        <taxon>Bacteria</taxon>
        <taxon>Pseudomonadati</taxon>
        <taxon>Pseudomonadota</taxon>
        <taxon>Alphaproteobacteria</taxon>
        <taxon>Rhodobacterales</taxon>
        <taxon>Paracoccaceae</taxon>
        <taxon>Pseudodonghicola</taxon>
    </lineage>
</organism>
<dbReference type="Gene3D" id="3.40.190.290">
    <property type="match status" value="1"/>
</dbReference>
<dbReference type="EMBL" id="JASNJD010000026">
    <property type="protein sequence ID" value="MDK3020479.1"/>
    <property type="molecule type" value="Genomic_DNA"/>
</dbReference>
<gene>
    <name evidence="6" type="ORF">QO033_22615</name>
</gene>
<dbReference type="PROSITE" id="PS50931">
    <property type="entry name" value="HTH_LYSR"/>
    <property type="match status" value="1"/>
</dbReference>
<keyword evidence="3" id="KW-0238">DNA-binding</keyword>
<keyword evidence="2" id="KW-0805">Transcription regulation</keyword>
<keyword evidence="4" id="KW-0804">Transcription</keyword>
<dbReference type="InterPro" id="IPR036390">
    <property type="entry name" value="WH_DNA-bd_sf"/>
</dbReference>
<comment type="caution">
    <text evidence="6">The sequence shown here is derived from an EMBL/GenBank/DDBJ whole genome shotgun (WGS) entry which is preliminary data.</text>
</comment>
<dbReference type="SUPFAM" id="SSF46785">
    <property type="entry name" value="Winged helix' DNA-binding domain"/>
    <property type="match status" value="1"/>
</dbReference>
<dbReference type="Gene3D" id="1.10.10.10">
    <property type="entry name" value="Winged helix-like DNA-binding domain superfamily/Winged helix DNA-binding domain"/>
    <property type="match status" value="1"/>
</dbReference>
<dbReference type="Pfam" id="PF00126">
    <property type="entry name" value="HTH_1"/>
    <property type="match status" value="1"/>
</dbReference>
<dbReference type="InterPro" id="IPR036388">
    <property type="entry name" value="WH-like_DNA-bd_sf"/>
</dbReference>
<keyword evidence="7" id="KW-1185">Reference proteome</keyword>
<sequence length="315" mass="34604">MASKLETRIKFRHLRAVLAVHAHGSVAAAARELCVSPPAVSKSLAEASDILGAELFRRNGRHPVTTEAGELLVRYGRQVLADLGDLEAELTLLAQGSTGSVTIGTSTHQAKSFIAEASERLKLEQPRILIRMQDLEPLDILPQLRDGRIELAFGDFHHVARVGDVDGLKLFDSETVLVTSRDHPALALSDPDWAALTGYAWALPPHSHMMRTAFEALWASEQVPAPTNVFESSSLLSIPLTFDKMQLIGPAPRELAEEWRRMGLVGILPQPVWLGMNPQGLLWSRDLPQSPAVRAYLSICRRMLAEDRARETAAP</sequence>
<dbReference type="PANTHER" id="PTHR30126">
    <property type="entry name" value="HTH-TYPE TRANSCRIPTIONAL REGULATOR"/>
    <property type="match status" value="1"/>
</dbReference>
<feature type="domain" description="HTH lysR-type" evidence="5">
    <location>
        <begin position="9"/>
        <end position="66"/>
    </location>
</feature>
<evidence type="ECO:0000313" key="7">
    <source>
        <dbReference type="Proteomes" id="UP001243757"/>
    </source>
</evidence>
<comment type="similarity">
    <text evidence="1">Belongs to the LysR transcriptional regulatory family.</text>
</comment>
<evidence type="ECO:0000256" key="1">
    <source>
        <dbReference type="ARBA" id="ARBA00009437"/>
    </source>
</evidence>
<dbReference type="InterPro" id="IPR005119">
    <property type="entry name" value="LysR_subst-bd"/>
</dbReference>
<evidence type="ECO:0000259" key="5">
    <source>
        <dbReference type="PROSITE" id="PS50931"/>
    </source>
</evidence>
<protein>
    <submittedName>
        <fullName evidence="6">LysR family transcriptional regulator</fullName>
    </submittedName>
</protein>
<dbReference type="Proteomes" id="UP001243757">
    <property type="component" value="Unassembled WGS sequence"/>
</dbReference>
<evidence type="ECO:0000313" key="6">
    <source>
        <dbReference type="EMBL" id="MDK3020479.1"/>
    </source>
</evidence>
<reference evidence="6 7" key="1">
    <citation type="submission" date="2023-05" db="EMBL/GenBank/DDBJ databases">
        <title>Pseudodonghicola sp. nov.</title>
        <authorList>
            <person name="Huang J."/>
        </authorList>
    </citation>
    <scope>NUCLEOTIDE SEQUENCE [LARGE SCALE GENOMIC DNA]</scope>
    <source>
        <strain evidence="6 7">IC7</strain>
    </source>
</reference>
<evidence type="ECO:0000256" key="3">
    <source>
        <dbReference type="ARBA" id="ARBA00023125"/>
    </source>
</evidence>
<dbReference type="Pfam" id="PF03466">
    <property type="entry name" value="LysR_substrate"/>
    <property type="match status" value="1"/>
</dbReference>